<evidence type="ECO:0000313" key="2">
    <source>
        <dbReference type="EMBL" id="PQM44469.1"/>
    </source>
</evidence>
<organism evidence="2 3">
    <name type="scientific">Mycobacterium talmoniae</name>
    <dbReference type="NCBI Taxonomy" id="1858794"/>
    <lineage>
        <taxon>Bacteria</taxon>
        <taxon>Bacillati</taxon>
        <taxon>Actinomycetota</taxon>
        <taxon>Actinomycetes</taxon>
        <taxon>Mycobacteriales</taxon>
        <taxon>Mycobacteriaceae</taxon>
        <taxon>Mycobacterium</taxon>
    </lineage>
</organism>
<gene>
    <name evidence="2" type="ORF">C1Y40_05370</name>
</gene>
<proteinExistence type="predicted"/>
<evidence type="ECO:0000256" key="1">
    <source>
        <dbReference type="SAM" id="MobiDB-lite"/>
    </source>
</evidence>
<protein>
    <submittedName>
        <fullName evidence="2">Uncharacterized protein</fullName>
    </submittedName>
</protein>
<sequence length="92" mass="9284">MAVGPNTPTMNVTAIAAIRNPGRVAQAANGMIAHSRYHGCTTGNSSTVTPSATPSPPTGCSRPRSTNSSSQATITAMISTPMPRVSDSTAVV</sequence>
<accession>A0A2S8BCU6</accession>
<feature type="region of interest" description="Disordered" evidence="1">
    <location>
        <begin position="43"/>
        <end position="92"/>
    </location>
</feature>
<feature type="compositionally biased region" description="Polar residues" evidence="1">
    <location>
        <begin position="63"/>
        <end position="78"/>
    </location>
</feature>
<name>A0A2S8BCU6_9MYCO</name>
<reference evidence="2 3" key="1">
    <citation type="journal article" date="2017" name="Int. J. Syst. Evol. Microbiol.">
        <title>Mycobacterium talmoniae sp. nov., a slowly growing mycobacterium isolated from human respiratory samples.</title>
        <authorList>
            <person name="Davidson R.M."/>
            <person name="DeGroote M.A."/>
            <person name="Marola J.L."/>
            <person name="Buss S."/>
            <person name="Jones V."/>
            <person name="McNeil M.R."/>
            <person name="Freifeld A.G."/>
            <person name="Elaine Epperson L."/>
            <person name="Hasan N.A."/>
            <person name="Jackson M."/>
            <person name="Iwen P.C."/>
            <person name="Salfinger M."/>
            <person name="Strong M."/>
        </authorList>
    </citation>
    <scope>NUCLEOTIDE SEQUENCE [LARGE SCALE GENOMIC DNA]</scope>
    <source>
        <strain evidence="2 3">ATCC BAA-2683</strain>
    </source>
</reference>
<dbReference type="EMBL" id="PPEA01000794">
    <property type="protein sequence ID" value="PQM44469.1"/>
    <property type="molecule type" value="Genomic_DNA"/>
</dbReference>
<comment type="caution">
    <text evidence="2">The sequence shown here is derived from an EMBL/GenBank/DDBJ whole genome shotgun (WGS) entry which is preliminary data.</text>
</comment>
<evidence type="ECO:0000313" key="3">
    <source>
        <dbReference type="Proteomes" id="UP000238296"/>
    </source>
</evidence>
<dbReference type="Proteomes" id="UP000238296">
    <property type="component" value="Unassembled WGS sequence"/>
</dbReference>
<dbReference type="AlphaFoldDB" id="A0A2S8BCU6"/>